<sequence>MSKALAIIYGAFIVALWLGQGRVLVRDFKNLEAGWGRFTYARSGNARKYWLMVGIDILLFLFVSWYFIGAVVMVTR</sequence>
<keyword evidence="3" id="KW-1185">Reference proteome</keyword>
<evidence type="ECO:0000313" key="2">
    <source>
        <dbReference type="EMBL" id="MBX7500760.1"/>
    </source>
</evidence>
<dbReference type="EMBL" id="JAIGNU010000001">
    <property type="protein sequence ID" value="MBX7500760.1"/>
    <property type="molecule type" value="Genomic_DNA"/>
</dbReference>
<gene>
    <name evidence="2" type="ORF">K3181_04840</name>
</gene>
<proteinExistence type="predicted"/>
<organism evidence="2 3">
    <name type="scientific">Qipengyuania mesophila</name>
    <dbReference type="NCBI Taxonomy" id="2867246"/>
    <lineage>
        <taxon>Bacteria</taxon>
        <taxon>Pseudomonadati</taxon>
        <taxon>Pseudomonadota</taxon>
        <taxon>Alphaproteobacteria</taxon>
        <taxon>Sphingomonadales</taxon>
        <taxon>Erythrobacteraceae</taxon>
        <taxon>Qipengyuania</taxon>
    </lineage>
</organism>
<evidence type="ECO:0000313" key="3">
    <source>
        <dbReference type="Proteomes" id="UP000782554"/>
    </source>
</evidence>
<keyword evidence="1" id="KW-0472">Membrane</keyword>
<keyword evidence="1" id="KW-1133">Transmembrane helix</keyword>
<reference evidence="2 3" key="1">
    <citation type="submission" date="2021-08" db="EMBL/GenBank/DDBJ databases">
        <title>Comparative Genomics Analysis of the Genus Qipengyuania Reveals Extensive Genetic Diversity and Metabolic Versatility, Including the Description of Fifteen Novel Species.</title>
        <authorList>
            <person name="Liu Y."/>
        </authorList>
    </citation>
    <scope>NUCLEOTIDE SEQUENCE [LARGE SCALE GENOMIC DNA]</scope>
    <source>
        <strain evidence="2 3">YG27</strain>
    </source>
</reference>
<accession>A0ABS7JSY7</accession>
<keyword evidence="1" id="KW-0812">Transmembrane</keyword>
<evidence type="ECO:0000256" key="1">
    <source>
        <dbReference type="SAM" id="Phobius"/>
    </source>
</evidence>
<dbReference type="RefSeq" id="WP_221601356.1">
    <property type="nucleotide sequence ID" value="NZ_JAIGNU010000001.1"/>
</dbReference>
<dbReference type="Proteomes" id="UP000782554">
    <property type="component" value="Unassembled WGS sequence"/>
</dbReference>
<comment type="caution">
    <text evidence="2">The sequence shown here is derived from an EMBL/GenBank/DDBJ whole genome shotgun (WGS) entry which is preliminary data.</text>
</comment>
<protein>
    <submittedName>
        <fullName evidence="2">Uncharacterized protein</fullName>
    </submittedName>
</protein>
<name>A0ABS7JSY7_9SPHN</name>
<feature type="transmembrane region" description="Helical" evidence="1">
    <location>
        <begin position="49"/>
        <end position="74"/>
    </location>
</feature>